<dbReference type="InterPro" id="IPR005467">
    <property type="entry name" value="His_kinase_dom"/>
</dbReference>
<dbReference type="Gene3D" id="1.10.287.130">
    <property type="match status" value="1"/>
</dbReference>
<dbReference type="Gene3D" id="3.30.565.10">
    <property type="entry name" value="Histidine kinase-like ATPase, C-terminal domain"/>
    <property type="match status" value="1"/>
</dbReference>
<dbReference type="Proteomes" id="UP000707451">
    <property type="component" value="Unassembled WGS sequence"/>
</dbReference>
<dbReference type="SMART" id="SM00387">
    <property type="entry name" value="HATPase_c"/>
    <property type="match status" value="1"/>
</dbReference>
<keyword evidence="7" id="KW-0418">Kinase</keyword>
<feature type="domain" description="HAMP" evidence="13">
    <location>
        <begin position="417"/>
        <end position="469"/>
    </location>
</feature>
<accession>A0A9P8BUY3</accession>
<feature type="domain" description="HAMP" evidence="13">
    <location>
        <begin position="785"/>
        <end position="837"/>
    </location>
</feature>
<dbReference type="InterPro" id="IPR003661">
    <property type="entry name" value="HisK_dim/P_dom"/>
</dbReference>
<dbReference type="CDD" id="cd06225">
    <property type="entry name" value="HAMP"/>
    <property type="match status" value="30"/>
</dbReference>
<dbReference type="InterPro" id="IPR036097">
    <property type="entry name" value="HisK_dim/P_sf"/>
</dbReference>
<feature type="domain" description="HAMP" evidence="13">
    <location>
        <begin position="2349"/>
        <end position="2401"/>
    </location>
</feature>
<dbReference type="GO" id="GO:0016020">
    <property type="term" value="C:membrane"/>
    <property type="evidence" value="ECO:0007669"/>
    <property type="project" value="InterPro"/>
</dbReference>
<dbReference type="PANTHER" id="PTHR45339">
    <property type="entry name" value="HYBRID SIGNAL TRANSDUCTION HISTIDINE KINASE J"/>
    <property type="match status" value="1"/>
</dbReference>
<keyword evidence="9" id="KW-0902">Two-component regulatory system</keyword>
<keyword evidence="15" id="KW-1185">Reference proteome</keyword>
<dbReference type="Pfam" id="PF18947">
    <property type="entry name" value="HAMP_2"/>
    <property type="match status" value="15"/>
</dbReference>
<comment type="catalytic activity">
    <reaction evidence="1">
        <text>ATP + protein L-histidine = ADP + protein N-phospho-L-histidine.</text>
        <dbReference type="EC" id="2.7.13.3"/>
    </reaction>
</comment>
<evidence type="ECO:0000313" key="15">
    <source>
        <dbReference type="Proteomes" id="UP000707451"/>
    </source>
</evidence>
<dbReference type="SUPFAM" id="SSF58104">
    <property type="entry name" value="Methyl-accepting chemotaxis protein (MCP) signaling domain"/>
    <property type="match status" value="11"/>
</dbReference>
<dbReference type="CDD" id="cd16922">
    <property type="entry name" value="HATPase_EvgS-ArcB-TorS-like"/>
    <property type="match status" value="1"/>
</dbReference>
<name>A0A9P8BUY3_9FUNG</name>
<sequence length="3694" mass="396781">MATLTEAYICHVGNVLDLLLHDKDLDTESHSFSSPNPLPLEFVDASTPQYIHGVDATLQSLVQKMFKMEQELAWHRKHFKAMHPGTTITPDITLAPPILTPPVDSLSQPPSASSRWADGNWEFVNHTATYTSVLTERTLPTKCSPPPSSIDTLVPELVSGTLTPPTLGASLAASHSSNASEKVAVCLNGHIPASTSDTSATPAVMATRSTTTASTTAPATTTTAAATTPTEAMPCAQCIHNCAQVAAAVVKGDLSVRIHCTNLICQQSNLFMSVNEMVAKLSNFTAEVIQVAAQGVEGRLGVQAKMEDERGIWREFVNHLNTMTVSHSEQVRDIASVCTAVAHGDLSQKITVAVKGETLVLKNTINTMVDQLRSFSSEVTRVAHEVGTEGKLGGQAHVKGVDGTWKELTDNVNTMAENLTAQVRDIASVSKAVARGDLSKKISVEVKGEMMDLKNTINTMVDQLQEFATEVSRVSLEVGTEGKLGGQAHVKDVSGTWKELTDNVNLMAENLTAQVRDIATVCKAVACGDLTKKVSVPVQGEILELKETMNTMVDQLRTFAAEVTRVAREVGTEGKLGGQAEVEGVDGTWKELTDNVNTMAENLTAQVRDIASVSKAVAKGDLSKKISVEVKGEMMDLKHTINTMVDQLQEFATEVSRVAREVGTEGRLGGQAEVKGVDGTWKELTDNVNTMAANLTAQVRDIASVTTAVACGDLSKTIDVEAQGEISEVKKTVNSMVEQLRTFAAEVTRVAREVGTEGKLGGQAHVKGVDGTWKELTDNVNTMAANLTAQVRDIASVSKAVARGDLSKKISVEVKGEMMDLKHTINIMVDQLQEFATEVSRVSLEVGTEGKLGGQAVVKDVSGTWKELTDNVNTMASNLTTQVRSIAEVTTAVACGDLSKTIDVQAQGEISEVKLTVNSMVEQLRTFAAEVTRVAREVGTEGKLGGQAHVKGVDGTWKELTDNVNTMAANLTAQVRDIASVSKAVAKGDLSKKVSVEVKGEMMDLKDTINTMVDQLQEFATEVSRVSLEVGTEGKLGGQAVVKDVSGTWKELTDNVNTMASNLTTQVRSIAEVTTAVAFGDLSKTIDVEAQGEISELKKTVNSMVEQLRTFAAEVTRVAREVGTEGKLGGQAQVKGVDGVWKELTGNVNTMAANLTTQVRSIAEVTTAVACGDLSKTIDVEAQGEISELKLTVNSMVEQLRMFAAEVTRVAREVGTEGRLGGQAEVKGVDGTWKELTDNVNTMAANLTAQVRDIASVSKAVARGDLSKKISVEVKGEMMDLKHTINIMVDQLQEFATEVSRVSLEVGTEGKLGGQAEVRDVSGTWKELTDNVNTMASNLTTQVRSIAEVTTAVACGDLSKTIDVEAQGEISELKKTVNSMVEQLRTFAAEVTRVAREVGTEGKLGGQAQVKGVDGVWKELTGNVNTMAANLTTQVRSIAEVTTAVACGDLSKTIDVEAQGEISELKKTVNSMVEQLRTFAAEVTRVAREVGTEGRLGGQAEVEDVGGTWRELTENVNTMASNLTTQMRDIADVSKAVAKGDLTKKITVSVKGEILDLKNTINSMVDQLSTFAAEVTRVAREVGTEGRLGGQAEVEDVGGTWRELTDNVNTMASNLTTQMRDIADVSKAVAKGDLTQKISVDAKGEILDLKNTINRMVDQLSTFSAEVTRVAREVGTEGKLGGQAEVEDVGGTWKELTDNVNTMASNLTTQVRDIADVSKAVAKGDLSKKISVEVKGEMMDLKHTINTMVDQLQEFATEVSRVSLEVGTEGKLGGQAVVKDVSGTWKELTDNVNTMASNLTTQVRSIAEVTTAVACGDLSKTIDVQAQGEISEVKITVNSMVEQLRTFAAEVTRVAREVGTEGKLGGQANVRNVDGVWKELTGNVNTMAANLTTQVRSIAEVTTAVACGDLSKTIDVEAQGEISELKLTVNSMVEQLRTFAAEVTRVAREVGTEGKLGGQAHVKGVDGTWKELTDNVNTMAENLTAQVRDIASVSKAVAKGDLSKKVCVEVKGEMMDLKDTINTMVDQLQEFATEVSRVSLEVGTEGKLGGQAVVKDVSGTWKELTDNVNTMASNLTTQVRSIAEVTTAVAFGDLSKTIDVEAQGEISELKKTVNSMVEQLRTFAAEVTRVAREVGTEGKLGGQAHVKGVDGTWKELTDNVNTMAENLTAQVRDIASVSKAVAKGDLSKKISVEVKGEMMDLKHTINTMVDQLQEFATEVSRVAREVGTEGRLGGQAEVKGVDGTWKELTDNVNTMAANLTAQVRDIASVTTAVACGDLSKTIDVEAQGEISEVKKTVNSMVEQLRTFAAEVTRVAREVGTEGKLGGQAQVKGVDGVWKELTGNVNTMAANLTTQVRSIAEVTTAVACGDLSKTIDVEAQGEISELKLTVNSMVEQLRMFAAEVTRVAREVGTEGRLGGQAEVKGVDGTWKELTDNVNTMAANLTAQVRDIASVSKAVAKGDLSKKVSVEVKGEMMDLKDTINTMVDQLQEFATEVSRVSLEVGTEGKLGGQAVVKDVSGTWKELTDNVNTMASNLTTQVRSIAEVTTAVAFGDLSKTIDVEAQGEISELKKTVNSMVEQLRTFAAEVTRVAREVGTEGKLGGQAHVKGVDGTWKELTDNVNTMAENLTAQVRDIASVSKAVAKGDLSKKVSVEVKGEMMDLKDTINTMVDQLQEFATEVSRVSLEVGTEGKLGGQAVVKDVSGTWKELTDNVNTMASNLTTQVRSIAEVTTAVACGDLSKTIDVEAQGEISELKLTVNSMVEQLRMFAAEVTRVAREVGTEGRLGGQAVVKGVDGTWKELTDNVNTMAANLTAQVRDIASVSKAVAKGDLSKKVCVEVKGEMMDLKDTINTMVDQLQEFATEVTRVSLEVGTEGKLGGQAVVKDVSGTWKELTDNVNTMASNLTTQVRSIAEVTTAVAFGDLSKTIDVEAQGEISEVKKTVNSMVEQLRTFAAEVTRVAREVGTEGRLGGQAQVKGVDGVWKELTGNVNTMAANLTTQVRSIAEVTTAVACGDLSKKITVNAKGEILDLKNTINSMVDQLSTFANEVTRVAREVGTEGKLGVQAQVRDVRGNWKEITSNVNTMASNLTAQVRAFASISTAATDGDFTQFITVEASGEMDSLKTKINQMVYNLRESIQKNTAAREAAELANRSKSEFLANMSHEIRTPMNGIIGMTSLTLESELTRQQRENLVIVSNLAHSLLTIIDDILDISKIEAGKMTIEQAPFSLRTQAFGVLRTLAVKAHQKKLDLIYNVHNDFPDQLVGDPLRLRQVITNLIGNAIKFTTEGSVVLDCVCKNKTDVGVELQFCVSDTGIGIQSDKIEVVFDTFCQADGSTTRKYGGTGLGLSISKRLVTLMGGDLWVNSTFGKGSQFFFTVRFNTGTMSVDQINLKTKPYSGRHILYMGTMRDDVISQSVMRTLEELRFKATHVSSLEQAAELGPQSGSGVTQEKSMFDVVIVDNVRDIRKIKEIGMLRFLPIVLLSMTTPYISMKVCQELGIASYFNPPVQLPDLMNALLPAFESASALPSDAEHAIPLHILLAEDNVVNQKLAVRILEKFGHKVTIVSNGKMAVECFDNKHFDLILMDVQMPIMGGFEATQEIRKLERLKGKSDRLPIIALTAHAMIGDREKCLAAGMDEYITKPLRVNELIATINKFPPKNCPDLAQHDPYYDYPHQRSGYSPPHDTSAHFLFKKP</sequence>
<dbReference type="Gene3D" id="1.10.8.500">
    <property type="entry name" value="HAMP domain in histidine kinase"/>
    <property type="match status" value="1"/>
</dbReference>
<feature type="domain" description="HAMP" evidence="13">
    <location>
        <begin position="1981"/>
        <end position="2033"/>
    </location>
</feature>
<proteinExistence type="predicted"/>
<evidence type="ECO:0000256" key="9">
    <source>
        <dbReference type="ARBA" id="ARBA00023012"/>
    </source>
</evidence>
<feature type="domain" description="HAMP" evidence="13">
    <location>
        <begin position="3085"/>
        <end position="3137"/>
    </location>
</feature>
<feature type="domain" description="HAMP" evidence="13">
    <location>
        <begin position="601"/>
        <end position="653"/>
    </location>
</feature>
<dbReference type="InterPro" id="IPR004358">
    <property type="entry name" value="Sig_transdc_His_kin-like_C"/>
</dbReference>
<dbReference type="PANTHER" id="PTHR45339:SF1">
    <property type="entry name" value="HYBRID SIGNAL TRANSDUCTION HISTIDINE KINASE J"/>
    <property type="match status" value="1"/>
</dbReference>
<dbReference type="InterPro" id="IPR003660">
    <property type="entry name" value="HAMP_dom"/>
</dbReference>
<dbReference type="FunFam" id="1.20.120.1530:FF:000002">
    <property type="entry name" value="Two-component osmosensing histidine kinase"/>
    <property type="match status" value="16"/>
</dbReference>
<feature type="domain" description="HAMP" evidence="13">
    <location>
        <begin position="1705"/>
        <end position="1757"/>
    </location>
</feature>
<feature type="domain" description="HAMP" evidence="13">
    <location>
        <begin position="2993"/>
        <end position="3045"/>
    </location>
</feature>
<dbReference type="InterPro" id="IPR011006">
    <property type="entry name" value="CheY-like_superfamily"/>
</dbReference>
<dbReference type="SUPFAM" id="SSF52172">
    <property type="entry name" value="CheY-like"/>
    <property type="match status" value="2"/>
</dbReference>
<dbReference type="FunFam" id="1.10.287.130:FF:000002">
    <property type="entry name" value="Two-component osmosensing histidine kinase"/>
    <property type="match status" value="1"/>
</dbReference>
<evidence type="ECO:0000259" key="12">
    <source>
        <dbReference type="PROSITE" id="PS50110"/>
    </source>
</evidence>
<feature type="domain" description="HAMP" evidence="13">
    <location>
        <begin position="1521"/>
        <end position="1573"/>
    </location>
</feature>
<dbReference type="Pfam" id="PF00672">
    <property type="entry name" value="HAMP"/>
    <property type="match status" value="15"/>
</dbReference>
<feature type="domain" description="HAMP" evidence="13">
    <location>
        <begin position="1337"/>
        <end position="1389"/>
    </location>
</feature>
<feature type="domain" description="HAMP" evidence="13">
    <location>
        <begin position="2533"/>
        <end position="2585"/>
    </location>
</feature>
<dbReference type="Gene3D" id="1.20.120.1530">
    <property type="match status" value="17"/>
</dbReference>
<dbReference type="GO" id="GO:0071474">
    <property type="term" value="P:cellular hyperosmotic response"/>
    <property type="evidence" value="ECO:0007669"/>
    <property type="project" value="TreeGrafter"/>
</dbReference>
<feature type="domain" description="HAMP" evidence="13">
    <location>
        <begin position="1245"/>
        <end position="1297"/>
    </location>
</feature>
<evidence type="ECO:0000256" key="8">
    <source>
        <dbReference type="ARBA" id="ARBA00022840"/>
    </source>
</evidence>
<dbReference type="SMART" id="SM00304">
    <property type="entry name" value="HAMP"/>
    <property type="match status" value="31"/>
</dbReference>
<evidence type="ECO:0000259" key="13">
    <source>
        <dbReference type="PROSITE" id="PS50885"/>
    </source>
</evidence>
<dbReference type="PROSITE" id="PS50109">
    <property type="entry name" value="HIS_KIN"/>
    <property type="match status" value="1"/>
</dbReference>
<dbReference type="PROSITE" id="PS50110">
    <property type="entry name" value="RESPONSE_REGULATORY"/>
    <property type="match status" value="1"/>
</dbReference>
<feature type="domain" description="HAMP" evidence="13">
    <location>
        <begin position="1613"/>
        <end position="1665"/>
    </location>
</feature>
<evidence type="ECO:0000256" key="3">
    <source>
        <dbReference type="ARBA" id="ARBA00022553"/>
    </source>
</evidence>
<evidence type="ECO:0000259" key="11">
    <source>
        <dbReference type="PROSITE" id="PS50109"/>
    </source>
</evidence>
<comment type="caution">
    <text evidence="14">The sequence shown here is derived from an EMBL/GenBank/DDBJ whole genome shotgun (WGS) entry which is preliminary data.</text>
</comment>
<dbReference type="SUPFAM" id="SSF47384">
    <property type="entry name" value="Homodimeric domain of signal transducing histidine kinase"/>
    <property type="match status" value="1"/>
</dbReference>
<dbReference type="CDD" id="cd00082">
    <property type="entry name" value="HisKA"/>
    <property type="match status" value="1"/>
</dbReference>
<keyword evidence="5" id="KW-0677">Repeat</keyword>
<dbReference type="InterPro" id="IPR003594">
    <property type="entry name" value="HATPase_dom"/>
</dbReference>
<organism evidence="14 15">
    <name type="scientific">Linnemannia hyalina</name>
    <dbReference type="NCBI Taxonomy" id="64524"/>
    <lineage>
        <taxon>Eukaryota</taxon>
        <taxon>Fungi</taxon>
        <taxon>Fungi incertae sedis</taxon>
        <taxon>Mucoromycota</taxon>
        <taxon>Mortierellomycotina</taxon>
        <taxon>Mortierellomycetes</taxon>
        <taxon>Mortierellales</taxon>
        <taxon>Mortierellaceae</taxon>
        <taxon>Linnemannia</taxon>
    </lineage>
</organism>
<feature type="domain" description="Response regulatory" evidence="12">
    <location>
        <begin position="3536"/>
        <end position="3656"/>
    </location>
</feature>
<dbReference type="PROSITE" id="PS50885">
    <property type="entry name" value="HAMP"/>
    <property type="match status" value="31"/>
</dbReference>
<dbReference type="FunFam" id="3.30.565.10:FF:000010">
    <property type="entry name" value="Sensor histidine kinase RcsC"/>
    <property type="match status" value="1"/>
</dbReference>
<feature type="domain" description="HAMP" evidence="13">
    <location>
        <begin position="2165"/>
        <end position="2217"/>
    </location>
</feature>
<evidence type="ECO:0000256" key="4">
    <source>
        <dbReference type="ARBA" id="ARBA00022679"/>
    </source>
</evidence>
<dbReference type="FunFam" id="1.20.120.1530:FF:000003">
    <property type="entry name" value="Atypical/HisK protein kinase"/>
    <property type="match status" value="1"/>
</dbReference>
<feature type="domain" description="HAMP" evidence="13">
    <location>
        <begin position="969"/>
        <end position="1021"/>
    </location>
</feature>
<evidence type="ECO:0000256" key="6">
    <source>
        <dbReference type="ARBA" id="ARBA00022741"/>
    </source>
</evidence>
<feature type="domain" description="HAMP" evidence="13">
    <location>
        <begin position="693"/>
        <end position="745"/>
    </location>
</feature>
<feature type="domain" description="Histidine kinase" evidence="11">
    <location>
        <begin position="3159"/>
        <end position="3380"/>
    </location>
</feature>
<evidence type="ECO:0000256" key="2">
    <source>
        <dbReference type="ARBA" id="ARBA00012438"/>
    </source>
</evidence>
<feature type="modified residue" description="4-aspartylphosphate" evidence="10">
    <location>
        <position position="3585"/>
    </location>
</feature>
<feature type="domain" description="HAMP" evidence="13">
    <location>
        <begin position="1889"/>
        <end position="1941"/>
    </location>
</feature>
<feature type="domain" description="HAMP" evidence="13">
    <location>
        <begin position="1797"/>
        <end position="1849"/>
    </location>
</feature>
<keyword evidence="8" id="KW-0067">ATP-binding</keyword>
<dbReference type="CDD" id="cd17546">
    <property type="entry name" value="REC_hyHK_CKI1_RcsC-like"/>
    <property type="match status" value="1"/>
</dbReference>
<protein>
    <recommendedName>
        <fullName evidence="2">histidine kinase</fullName>
        <ecNumber evidence="2">2.7.13.3</ecNumber>
    </recommendedName>
</protein>
<dbReference type="GO" id="GO:0000155">
    <property type="term" value="F:phosphorelay sensor kinase activity"/>
    <property type="evidence" value="ECO:0007669"/>
    <property type="project" value="InterPro"/>
</dbReference>
<evidence type="ECO:0000256" key="5">
    <source>
        <dbReference type="ARBA" id="ARBA00022737"/>
    </source>
</evidence>
<evidence type="ECO:0000256" key="1">
    <source>
        <dbReference type="ARBA" id="ARBA00000085"/>
    </source>
</evidence>
<feature type="domain" description="HAMP" evidence="13">
    <location>
        <begin position="2901"/>
        <end position="2953"/>
    </location>
</feature>
<evidence type="ECO:0000256" key="7">
    <source>
        <dbReference type="ARBA" id="ARBA00022777"/>
    </source>
</evidence>
<evidence type="ECO:0000313" key="14">
    <source>
        <dbReference type="EMBL" id="KAG9069235.1"/>
    </source>
</evidence>
<keyword evidence="6" id="KW-0547">Nucleotide-binding</keyword>
<dbReference type="Pfam" id="PF02518">
    <property type="entry name" value="HATPase_c"/>
    <property type="match status" value="1"/>
</dbReference>
<feature type="domain" description="HAMP" evidence="13">
    <location>
        <begin position="1061"/>
        <end position="1113"/>
    </location>
</feature>
<feature type="domain" description="HAMP" evidence="13">
    <location>
        <begin position="877"/>
        <end position="929"/>
    </location>
</feature>
<keyword evidence="3 10" id="KW-0597">Phosphoprotein</keyword>
<dbReference type="Pfam" id="PF00072">
    <property type="entry name" value="Response_reg"/>
    <property type="match status" value="1"/>
</dbReference>
<feature type="domain" description="HAMP" evidence="13">
    <location>
        <begin position="2073"/>
        <end position="2125"/>
    </location>
</feature>
<dbReference type="SMART" id="SM00388">
    <property type="entry name" value="HisKA"/>
    <property type="match status" value="1"/>
</dbReference>
<feature type="domain" description="HAMP" evidence="13">
    <location>
        <begin position="1153"/>
        <end position="1205"/>
    </location>
</feature>
<dbReference type="Pfam" id="PF00512">
    <property type="entry name" value="HisKA"/>
    <property type="match status" value="1"/>
</dbReference>
<dbReference type="OrthoDB" id="10266508at2759"/>
<dbReference type="Gene3D" id="1.10.287.950">
    <property type="entry name" value="Methyl-accepting chemotaxis protein"/>
    <property type="match status" value="3"/>
</dbReference>
<feature type="domain" description="HAMP" evidence="13">
    <location>
        <begin position="2809"/>
        <end position="2861"/>
    </location>
</feature>
<dbReference type="Gene3D" id="3.40.50.2300">
    <property type="match status" value="1"/>
</dbReference>
<feature type="domain" description="HAMP" evidence="13">
    <location>
        <begin position="2441"/>
        <end position="2493"/>
    </location>
</feature>
<gene>
    <name evidence="14" type="ORF">KI688_010132</name>
</gene>
<dbReference type="PRINTS" id="PR00344">
    <property type="entry name" value="BCTRLSENSOR"/>
</dbReference>
<feature type="domain" description="HAMP" evidence="13">
    <location>
        <begin position="1429"/>
        <end position="1481"/>
    </location>
</feature>
<feature type="domain" description="HAMP" evidence="13">
    <location>
        <begin position="2257"/>
        <end position="2309"/>
    </location>
</feature>
<evidence type="ECO:0000256" key="10">
    <source>
        <dbReference type="PROSITE-ProRule" id="PRU00169"/>
    </source>
</evidence>
<dbReference type="SUPFAM" id="SSF55874">
    <property type="entry name" value="ATPase domain of HSP90 chaperone/DNA topoisomerase II/histidine kinase"/>
    <property type="match status" value="1"/>
</dbReference>
<dbReference type="EC" id="2.7.13.3" evidence="2"/>
<keyword evidence="4" id="KW-0808">Transferase</keyword>
<dbReference type="InterPro" id="IPR036890">
    <property type="entry name" value="HATPase_C_sf"/>
</dbReference>
<feature type="domain" description="HAMP" evidence="13">
    <location>
        <begin position="2717"/>
        <end position="2769"/>
    </location>
</feature>
<feature type="domain" description="HAMP" evidence="13">
    <location>
        <begin position="509"/>
        <end position="561"/>
    </location>
</feature>
<dbReference type="GO" id="GO:0005524">
    <property type="term" value="F:ATP binding"/>
    <property type="evidence" value="ECO:0007669"/>
    <property type="project" value="UniProtKB-KW"/>
</dbReference>
<feature type="domain" description="HAMP" evidence="13">
    <location>
        <begin position="2625"/>
        <end position="2677"/>
    </location>
</feature>
<dbReference type="InterPro" id="IPR001789">
    <property type="entry name" value="Sig_transdc_resp-reg_receiver"/>
</dbReference>
<dbReference type="EMBL" id="JAHRHY010000005">
    <property type="protein sequence ID" value="KAG9069235.1"/>
    <property type="molecule type" value="Genomic_DNA"/>
</dbReference>
<feature type="domain" description="HAMP" evidence="13">
    <location>
        <begin position="330"/>
        <end position="377"/>
    </location>
</feature>
<reference evidence="14" key="1">
    <citation type="submission" date="2021-06" db="EMBL/GenBank/DDBJ databases">
        <title>Genome Sequence of Mortierella hyaline Strain SCG-10, a Cold-Adapted, Nitrate-Reducing Fungus Isolated from Soil in Minnesota, USA.</title>
        <authorList>
            <person name="Aldossari N."/>
        </authorList>
    </citation>
    <scope>NUCLEOTIDE SEQUENCE</scope>
    <source>
        <strain evidence="14">SCG-10</strain>
    </source>
</reference>
<dbReference type="SMART" id="SM00448">
    <property type="entry name" value="REC"/>
    <property type="match status" value="1"/>
</dbReference>